<evidence type="ECO:0000256" key="2">
    <source>
        <dbReference type="ARBA" id="ARBA00022539"/>
    </source>
</evidence>
<evidence type="ECO:0000313" key="8">
    <source>
        <dbReference type="EMBL" id="KAH7517405.1"/>
    </source>
</evidence>
<comment type="caution">
    <text evidence="8">The sequence shown here is derived from an EMBL/GenBank/DDBJ whole genome shotgun (WGS) entry which is preliminary data.</text>
</comment>
<dbReference type="Gene3D" id="3.90.70.30">
    <property type="entry name" value="Phytochelatin synthase, N-terminal domain"/>
    <property type="match status" value="8"/>
</dbReference>
<feature type="domain" description="Peptidase C83" evidence="7">
    <location>
        <begin position="1"/>
        <end position="221"/>
    </location>
</feature>
<dbReference type="PROSITE" id="PS51443">
    <property type="entry name" value="PCS"/>
    <property type="match status" value="6"/>
</dbReference>
<protein>
    <recommendedName>
        <fullName evidence="1">glutathione gamma-glutamylcysteinyltransferase</fullName>
        <ecNumber evidence="1">2.3.2.15</ecNumber>
    </recommendedName>
</protein>
<dbReference type="GO" id="GO:0010273">
    <property type="term" value="P:detoxification of copper ion"/>
    <property type="evidence" value="ECO:0007669"/>
    <property type="project" value="TreeGrafter"/>
</dbReference>
<dbReference type="InterPro" id="IPR007719">
    <property type="entry name" value="PCS_N"/>
</dbReference>
<dbReference type="GO" id="GO:0098849">
    <property type="term" value="P:cellular detoxification of cadmium ion"/>
    <property type="evidence" value="ECO:0007669"/>
    <property type="project" value="TreeGrafter"/>
</dbReference>
<evidence type="ECO:0000256" key="3">
    <source>
        <dbReference type="ARBA" id="ARBA00022679"/>
    </source>
</evidence>
<dbReference type="InterPro" id="IPR015407">
    <property type="entry name" value="Phytochelatin_synthase_C"/>
</dbReference>
<dbReference type="InterPro" id="IPR040409">
    <property type="entry name" value="PCS-like"/>
</dbReference>
<keyword evidence="3" id="KW-0808">Transferase</keyword>
<dbReference type="Pfam" id="PF05023">
    <property type="entry name" value="Phytochelatin"/>
    <property type="match status" value="7"/>
</dbReference>
<keyword evidence="4" id="KW-0479">Metal-binding</keyword>
<dbReference type="GO" id="GO:0046872">
    <property type="term" value="F:metal ion binding"/>
    <property type="evidence" value="ECO:0007669"/>
    <property type="project" value="UniProtKB-KW"/>
</dbReference>
<feature type="domain" description="Peptidase C83" evidence="7">
    <location>
        <begin position="455"/>
        <end position="675"/>
    </location>
</feature>
<feature type="domain" description="Peptidase C83" evidence="7">
    <location>
        <begin position="1894"/>
        <end position="2114"/>
    </location>
</feature>
<evidence type="ECO:0000256" key="4">
    <source>
        <dbReference type="ARBA" id="ARBA00022723"/>
    </source>
</evidence>
<feature type="domain" description="Peptidase C83" evidence="7">
    <location>
        <begin position="1105"/>
        <end position="1427"/>
    </location>
</feature>
<dbReference type="Proteomes" id="UP000813462">
    <property type="component" value="Unassembled WGS sequence"/>
</dbReference>
<gene>
    <name evidence="8" type="ORF">FEM48_Zijuj09G0060100</name>
</gene>
<dbReference type="Pfam" id="PF09328">
    <property type="entry name" value="Phytochelatin_C"/>
    <property type="match status" value="6"/>
</dbReference>
<dbReference type="PANTHER" id="PTHR33447:SF2">
    <property type="entry name" value="GLUTATHIONE GAMMA-GLUTAMYLCYSTEINYLTRANSFERASE"/>
    <property type="match status" value="1"/>
</dbReference>
<dbReference type="EMBL" id="JAEACU010000009">
    <property type="protein sequence ID" value="KAH7517405.1"/>
    <property type="molecule type" value="Genomic_DNA"/>
</dbReference>
<dbReference type="FunFam" id="3.90.70.30:FF:000001">
    <property type="entry name" value="Glutathione gamma-glutamylcysteinyltransferase 1"/>
    <property type="match status" value="3"/>
</dbReference>
<name>A0A978URA5_ZIZJJ</name>
<dbReference type="GO" id="GO:0016756">
    <property type="term" value="F:glutathione gamma-glutamylcysteinyltransferase activity"/>
    <property type="evidence" value="ECO:0007669"/>
    <property type="project" value="UniProtKB-EC"/>
</dbReference>
<reference evidence="8" key="1">
    <citation type="journal article" date="2021" name="Front. Plant Sci.">
        <title>Chromosome-Scale Genome Assembly for Chinese Sour Jujube and Insights Into Its Genome Evolution and Domestication Signature.</title>
        <authorList>
            <person name="Shen L.-Y."/>
            <person name="Luo H."/>
            <person name="Wang X.-L."/>
            <person name="Wang X.-M."/>
            <person name="Qiu X.-J."/>
            <person name="Liu H."/>
            <person name="Zhou S.-S."/>
            <person name="Jia K.-H."/>
            <person name="Nie S."/>
            <person name="Bao Y.-T."/>
            <person name="Zhang R.-G."/>
            <person name="Yun Q.-Z."/>
            <person name="Chai Y.-H."/>
            <person name="Lu J.-Y."/>
            <person name="Li Y."/>
            <person name="Zhao S.-W."/>
            <person name="Mao J.-F."/>
            <person name="Jia S.-G."/>
            <person name="Mao Y.-M."/>
        </authorList>
    </citation>
    <scope>NUCLEOTIDE SEQUENCE</scope>
    <source>
        <strain evidence="8">AT0</strain>
        <tissue evidence="8">Leaf</tissue>
    </source>
</reference>
<keyword evidence="5" id="KW-0012">Acyltransferase</keyword>
<proteinExistence type="predicted"/>
<sequence>MSFPGLPRIALPSPPAIAFASIEGKRLFTEALGNGNMEGFFELISYYQSQTETNYCGVSTLAMVLNTLAIDPPKKWKGRWSWYVDSMLDSGEPFSNIKSEGISFGSFVYLAHCNGAQIEAFRTSESTVDDFRKCVILSTCKQDCHMISSYHRAGFKQEGKGHFSPIGGYHAGRDMVLILDVARYKYPPHWVPLTLLWGAMDTIDEETGQRRGSKHVGWVGVAKYLVDDLPLVLKSEDVKDIQSLLRVVCKSSSSPSNFEEFINWVVLQVGKAEDAYGGQSCLSSEDKARLVLKEKVLKQVQDTSLFKHVTEFLSSEKSKSWSRNPTTYGFWEAQISAEKSGNSKGIKRKGWLEADGEKAIKVTVVNGNSENGFDQVLPSRNCILTALVLALSPKTWSGIREKKLSQDIYNLVSTETIPTSLQQEVLHLRGELQLLKRCHEDKVVEEAVASKSRIISVPDLSRIVLPSPPAIDFTCIEGKHLFTEALGNGTMEGFFKLISYYQCQSEINYCGLATLAMVLNTLAIDPPQKWKGRWSWFEDSMLDCGGPFSNIKSEGVSFGKFGYLAHCNGAQVEAFRTSESTVDDFRKSVISCTSTEDYHLVASYHRAVFKQEGNGHFSPIGGYHAGRDMVLILDVARFKYPPHWVPLTLLWDAMDTIDKATGHHRGYMIISKPSRSPTILYAPSSKNVGWVGVAKYLVDDLPLLLKSEDVSNIQSLLCVVFTSNPYDFEAFVNWFVQIRKQENACSGQTSSSEEKARLVIKEKVLKQVQDTSLFKHVKTFLSSKKSKSCCRKPKTSCVKKPIKVRKAKGNTENGLDMLVTSTSSCCYTSAPRNCLLTALVLALSPQTWSGIRKEKLLKEIHDLVSTETLPALLQQEHGPLVKYGLPGLVFTQSATPSQEMPRGLGRQECFLLLRRLSSLPLKPSVFSLKLLQMEPWKGFFKLISYYQTQPEPAYCGLATLAVVLNALAIDPGRKWKWLDCWEPLAKIKAEGITFGKVACLALCNGAKVDAFRTNESTVDNFSKVAISCTSIDDCHVITSYHGGVFKQTGTGHFSPIGGYHAGRDMVLILDVARFKYPPHWVPLTLLWDAMDIIDEATGHLCGCKLLYFCLQQALAPYVTADSLQSCRHKAWNSVAKYLVEDVPLNLKLEDVKDVRESLPAYCGLASLSMVLNALAFDLGRKWKGPWRWFDESMLDCCEPLENVKARGISFGKLVCLAHCAGAKKGTGHFSPIGGYHARKDMALILDVAHFKYPPPSFKTFCGRQWMMLMKQLDSPEGSCLYLGLTGSQDCFIHWGFDGHSGSSLCSMHITSIQFVGVYYVDCRSSDMKGCFYVKGFPFTTFTAYQKYSAQVILREKVLKQVQDTGLFKHVAAFLSSANSCCKNLTASGDGLNLPNIAASVCCQGAQILAGKFGFSERNYIRMHPAGNDVLTPRLLALPPETWSGIKEEKLLSCIYDVSSTFLGDAKRTRSMRPTDLVVDIGLDLAKVVGTPIIVQRTYHDACGPIYSVFVIDLSKVEAKINNSRIMSFPGLPRIALPSPPAIDFASIEGKRLFTEALGNGTMEGFFKLISYYQSQTEINYCGVGTLAMVLNTLAIDPPKKWKGRWSWYVDSMLDCGEPFSNIKSEGISFGNFVYLAHCNGAQIEAFRTSESTVDDFRKSEGNGHFSPIGGYHAGRDMVLILDVARFKYPPHWVPLTLLWDAMDTTDEQTGQRRGYMIISKPGRAPSILYSLSSKHVGWIGVAKYVVDDLPLVLKSEDVKDIQSLLGVVFTSSSSPSNFEEFINWVVVQIGKPEDAYGGQSCLSSEDKARLVLKQKLQIAQIYLAGKVMEEKPNNIWFLGGTYFGREVRELREYKKKWWLRADGEKANKVTVVNGNSENGFDQVLHLRASKSRIISVPDLSRIVLPSPPAIDFTSIEGKHLFTEALGNGTMEGFFKLISYYQCQSEINYCGLATLAMVLNTLAIDPPQKWKGRWSWFEDSMLDCGGPFSNIKSEGVSFEKFGYLAHCNGAQVEAFRTSESTVDDFRKSVISCASTDDCHLVASYHRAVFKQEGNGHFSPISGYHAGRDMSYTHVGWVGVAKYLVDDLPLLLKSEDVTDIQSLLCVVFTSNPSEFEEFINCFVQVRKQEDAYGGQILCSEEKARLVIKEKVLKQVQDTRLFKHVQTFLYSMKSKSCCRNPKTSCGSSEGVKKPIKMRVANGDAENGLDMLVTSTSSCSYTSASRNCLLTALVLALSPQTWSGIRKEKLLKEIYNLVSTETLPSLLQKEVG</sequence>
<dbReference type="InterPro" id="IPR038765">
    <property type="entry name" value="Papain-like_cys_pep_sf"/>
</dbReference>
<feature type="domain" description="Peptidase C83" evidence="7">
    <location>
        <begin position="898"/>
        <end position="1111"/>
    </location>
</feature>
<accession>A0A978URA5</accession>
<dbReference type="InterPro" id="IPR038156">
    <property type="entry name" value="PCS_N_sf"/>
</dbReference>
<dbReference type="SUPFAM" id="SSF54001">
    <property type="entry name" value="Cysteine proteinases"/>
    <property type="match status" value="6"/>
</dbReference>
<evidence type="ECO:0000256" key="6">
    <source>
        <dbReference type="ARBA" id="ARBA00053477"/>
    </source>
</evidence>
<dbReference type="GO" id="GO:0046938">
    <property type="term" value="P:phytochelatin biosynthetic process"/>
    <property type="evidence" value="ECO:0007669"/>
    <property type="project" value="InterPro"/>
</dbReference>
<dbReference type="PANTHER" id="PTHR33447">
    <property type="entry name" value="GLUTATHIONE GAMMA-GLUTAMYLCYSTEINYLTRANSFERASE"/>
    <property type="match status" value="1"/>
</dbReference>
<organism evidence="8 9">
    <name type="scientific">Ziziphus jujuba var. spinosa</name>
    <dbReference type="NCBI Taxonomy" id="714518"/>
    <lineage>
        <taxon>Eukaryota</taxon>
        <taxon>Viridiplantae</taxon>
        <taxon>Streptophyta</taxon>
        <taxon>Embryophyta</taxon>
        <taxon>Tracheophyta</taxon>
        <taxon>Spermatophyta</taxon>
        <taxon>Magnoliopsida</taxon>
        <taxon>eudicotyledons</taxon>
        <taxon>Gunneridae</taxon>
        <taxon>Pentapetalae</taxon>
        <taxon>rosids</taxon>
        <taxon>fabids</taxon>
        <taxon>Rosales</taxon>
        <taxon>Rhamnaceae</taxon>
        <taxon>Paliureae</taxon>
        <taxon>Ziziphus</taxon>
    </lineage>
</organism>
<dbReference type="EC" id="2.3.2.15" evidence="1"/>
<comment type="function">
    <text evidence="6">Involved in the synthesis of phytochelatins (PC) and homophytochelatins (hPC), the heavy-metal-binding peptides of plants.</text>
</comment>
<feature type="domain" description="Peptidase C83" evidence="7">
    <location>
        <begin position="1526"/>
        <end position="1723"/>
    </location>
</feature>
<keyword evidence="2" id="KW-0104">Cadmium</keyword>
<evidence type="ECO:0000256" key="5">
    <source>
        <dbReference type="ARBA" id="ARBA00023315"/>
    </source>
</evidence>
<evidence type="ECO:0000256" key="1">
    <source>
        <dbReference type="ARBA" id="ARBA00012468"/>
    </source>
</evidence>
<evidence type="ECO:0000313" key="9">
    <source>
        <dbReference type="Proteomes" id="UP000813462"/>
    </source>
</evidence>
<evidence type="ECO:0000259" key="7">
    <source>
        <dbReference type="PROSITE" id="PS51443"/>
    </source>
</evidence>